<accession>A0A9N9TML3</accession>
<protein>
    <submittedName>
        <fullName evidence="1">Uncharacterized protein</fullName>
    </submittedName>
</protein>
<name>A0A9N9TML3_PHYSR</name>
<keyword evidence="2" id="KW-1185">Reference proteome</keyword>
<dbReference type="AlphaFoldDB" id="A0A9N9TML3"/>
<sequence>MDIDLDLDDLDLGDRVKDFLTHKLKEIKSYNVTIEEKIKLREQHLSDLYRTENDSKKKLDCQISLKWKKCVNRKYAICYKIQNTNNRPLIHVKPFLCWTSSKPLTYQTFIYDVKSKVEECTRNNCLNIGGGLVKTNSINSEGYVVVVIDVPSYLDCLEYTISGKFSINSDGTDSLLDVPDERITCENVAHGEILNAPLLTGDVDGVLSVIVTSIRTDLVFVFPSDWYTSLENTFEIHCSMTNLNIPNSCKTYFLASFDNVLLAVHAQSSETQSKNAVFITVYSNSNQVLFSLLHHLHRQVPGAIIIPEEIFEAYEIKSSVTSADVAELLGKFEKSIAKELKMADILIRAEGKDSRELRRNLVDSERDTDSLYLKICELYNFTKN</sequence>
<gene>
    <name evidence="1" type="ORF">PHYEVI_LOCUS7962</name>
</gene>
<evidence type="ECO:0000313" key="1">
    <source>
        <dbReference type="EMBL" id="CAG9861627.1"/>
    </source>
</evidence>
<proteinExistence type="predicted"/>
<dbReference type="Proteomes" id="UP001153712">
    <property type="component" value="Chromosome 4"/>
</dbReference>
<evidence type="ECO:0000313" key="2">
    <source>
        <dbReference type="Proteomes" id="UP001153712"/>
    </source>
</evidence>
<dbReference type="OrthoDB" id="6783441at2759"/>
<organism evidence="1 2">
    <name type="scientific">Phyllotreta striolata</name>
    <name type="common">Striped flea beetle</name>
    <name type="synonym">Crioceris striolata</name>
    <dbReference type="NCBI Taxonomy" id="444603"/>
    <lineage>
        <taxon>Eukaryota</taxon>
        <taxon>Metazoa</taxon>
        <taxon>Ecdysozoa</taxon>
        <taxon>Arthropoda</taxon>
        <taxon>Hexapoda</taxon>
        <taxon>Insecta</taxon>
        <taxon>Pterygota</taxon>
        <taxon>Neoptera</taxon>
        <taxon>Endopterygota</taxon>
        <taxon>Coleoptera</taxon>
        <taxon>Polyphaga</taxon>
        <taxon>Cucujiformia</taxon>
        <taxon>Chrysomeloidea</taxon>
        <taxon>Chrysomelidae</taxon>
        <taxon>Galerucinae</taxon>
        <taxon>Alticini</taxon>
        <taxon>Phyllotreta</taxon>
    </lineage>
</organism>
<dbReference type="EMBL" id="OU900097">
    <property type="protein sequence ID" value="CAG9861627.1"/>
    <property type="molecule type" value="Genomic_DNA"/>
</dbReference>
<reference evidence="1" key="1">
    <citation type="submission" date="2022-01" db="EMBL/GenBank/DDBJ databases">
        <authorList>
            <person name="King R."/>
        </authorList>
    </citation>
    <scope>NUCLEOTIDE SEQUENCE</scope>
</reference>